<organism evidence="9 10">
    <name type="scientific">Gordoniibacillus kamchatkensis</name>
    <dbReference type="NCBI Taxonomy" id="1590651"/>
    <lineage>
        <taxon>Bacteria</taxon>
        <taxon>Bacillati</taxon>
        <taxon>Bacillota</taxon>
        <taxon>Bacilli</taxon>
        <taxon>Bacillales</taxon>
        <taxon>Paenibacillaceae</taxon>
        <taxon>Gordoniibacillus</taxon>
    </lineage>
</organism>
<comment type="subcellular location">
    <subcellularLocation>
        <location evidence="1">Membrane</location>
        <topology evidence="1">Multi-pass membrane protein</topology>
    </subcellularLocation>
</comment>
<evidence type="ECO:0000313" key="9">
    <source>
        <dbReference type="EMBL" id="KIL40979.1"/>
    </source>
</evidence>
<evidence type="ECO:0000256" key="1">
    <source>
        <dbReference type="ARBA" id="ARBA00004141"/>
    </source>
</evidence>
<evidence type="ECO:0000256" key="5">
    <source>
        <dbReference type="ARBA" id="ARBA00022692"/>
    </source>
</evidence>
<feature type="transmembrane region" description="Helical" evidence="8">
    <location>
        <begin position="305"/>
        <end position="323"/>
    </location>
</feature>
<feature type="transmembrane region" description="Helical" evidence="8">
    <location>
        <begin position="12"/>
        <end position="34"/>
    </location>
</feature>
<keyword evidence="7 8" id="KW-0472">Membrane</keyword>
<keyword evidence="3" id="KW-0813">Transport</keyword>
<reference evidence="9 10" key="1">
    <citation type="submission" date="2014-12" db="EMBL/GenBank/DDBJ databases">
        <title>Draft genome sequence of Paenibacillus kamchatkensis strain B-2647.</title>
        <authorList>
            <person name="Karlyshev A.V."/>
            <person name="Kudryashova E.B."/>
        </authorList>
    </citation>
    <scope>NUCLEOTIDE SEQUENCE [LARGE SCALE GENOMIC DNA]</scope>
    <source>
        <strain evidence="9 10">VKM B-2647</strain>
    </source>
</reference>
<comment type="caution">
    <text evidence="9">The sequence shown here is derived from an EMBL/GenBank/DDBJ whole genome shotgun (WGS) entry which is preliminary data.</text>
</comment>
<feature type="transmembrane region" description="Helical" evidence="8">
    <location>
        <begin position="40"/>
        <end position="63"/>
    </location>
</feature>
<sequence length="364" mass="39887">MQELKISTGQAILLIVGTILPTAMLTAPTGIVKYATTDAWLSILLGTLIGICTAIVSSGIALMHPGLSFFQIMDKHLGRVCSKTVGVLFTAYFVVTSIDVLRQFTDFMMQSVLRKTPSVVLGGIAVLLALYAVYQGIEVIARVNSIVTVGGILVFAISTPVYFYEMKIGNLLPIFVSPIGRILMGAYLSSSWFTEVFVIVLLATFLNNPGRTRAVALIGVSATGLSLIWIVTGSIAIFGVGIIPLFDYPTFNVFRIIDVARFLERIDAFYIAIWVGMTIMKMSILVFFSHYCLCQTFGITEPKTFLAPFGLLTLTLSIVSWSSKVEYKQFLMNSIGFYLLLSLVVPVILYIALRLKHAGKRAMP</sequence>
<feature type="transmembrane region" description="Helical" evidence="8">
    <location>
        <begin position="268"/>
        <end position="293"/>
    </location>
</feature>
<dbReference type="InterPro" id="IPR004761">
    <property type="entry name" value="Spore_GerAB"/>
</dbReference>
<evidence type="ECO:0000256" key="8">
    <source>
        <dbReference type="SAM" id="Phobius"/>
    </source>
</evidence>
<dbReference type="Gene3D" id="1.20.1740.10">
    <property type="entry name" value="Amino acid/polyamine transporter I"/>
    <property type="match status" value="1"/>
</dbReference>
<accession>A0ABR5AIU9</accession>
<dbReference type="PANTHER" id="PTHR34975">
    <property type="entry name" value="SPORE GERMINATION PROTEIN A2"/>
    <property type="match status" value="1"/>
</dbReference>
<keyword evidence="6 8" id="KW-1133">Transmembrane helix</keyword>
<evidence type="ECO:0000313" key="10">
    <source>
        <dbReference type="Proteomes" id="UP000031967"/>
    </source>
</evidence>
<dbReference type="Pfam" id="PF03845">
    <property type="entry name" value="Spore_permease"/>
    <property type="match status" value="1"/>
</dbReference>
<evidence type="ECO:0000256" key="7">
    <source>
        <dbReference type="ARBA" id="ARBA00023136"/>
    </source>
</evidence>
<dbReference type="Proteomes" id="UP000031967">
    <property type="component" value="Unassembled WGS sequence"/>
</dbReference>
<dbReference type="RefSeq" id="WP_041047452.1">
    <property type="nucleotide sequence ID" value="NZ_JXAK01000014.1"/>
</dbReference>
<comment type="similarity">
    <text evidence="2">Belongs to the amino acid-polyamine-organocation (APC) superfamily. Spore germination protein (SGP) (TC 2.A.3.9) family.</text>
</comment>
<evidence type="ECO:0000256" key="3">
    <source>
        <dbReference type="ARBA" id="ARBA00022448"/>
    </source>
</evidence>
<feature type="transmembrane region" description="Helical" evidence="8">
    <location>
        <begin position="84"/>
        <end position="104"/>
    </location>
</feature>
<feature type="transmembrane region" description="Helical" evidence="8">
    <location>
        <begin position="184"/>
        <end position="206"/>
    </location>
</feature>
<feature type="transmembrane region" description="Helical" evidence="8">
    <location>
        <begin position="335"/>
        <end position="353"/>
    </location>
</feature>
<evidence type="ECO:0000256" key="6">
    <source>
        <dbReference type="ARBA" id="ARBA00022989"/>
    </source>
</evidence>
<keyword evidence="10" id="KW-1185">Reference proteome</keyword>
<dbReference type="EMBL" id="JXAK01000014">
    <property type="protein sequence ID" value="KIL40979.1"/>
    <property type="molecule type" value="Genomic_DNA"/>
</dbReference>
<feature type="transmembrane region" description="Helical" evidence="8">
    <location>
        <begin position="116"/>
        <end position="134"/>
    </location>
</feature>
<dbReference type="NCBIfam" id="TIGR00912">
    <property type="entry name" value="2A0309"/>
    <property type="match status" value="1"/>
</dbReference>
<keyword evidence="4" id="KW-0309">Germination</keyword>
<name>A0ABR5AIU9_9BACL</name>
<proteinExistence type="inferred from homology"/>
<protein>
    <submittedName>
        <fullName evidence="9">Uncharacterized protein</fullName>
    </submittedName>
</protein>
<feature type="transmembrane region" description="Helical" evidence="8">
    <location>
        <begin position="227"/>
        <end position="248"/>
    </location>
</feature>
<gene>
    <name evidence="9" type="ORF">SD70_10180</name>
</gene>
<feature type="transmembrane region" description="Helical" evidence="8">
    <location>
        <begin position="146"/>
        <end position="164"/>
    </location>
</feature>
<evidence type="ECO:0000256" key="4">
    <source>
        <dbReference type="ARBA" id="ARBA00022544"/>
    </source>
</evidence>
<dbReference type="PANTHER" id="PTHR34975:SF2">
    <property type="entry name" value="SPORE GERMINATION PROTEIN A2"/>
    <property type="match status" value="1"/>
</dbReference>
<keyword evidence="5 8" id="KW-0812">Transmembrane</keyword>
<evidence type="ECO:0000256" key="2">
    <source>
        <dbReference type="ARBA" id="ARBA00007998"/>
    </source>
</evidence>